<name>A0A1T5DTG0_9SPHN</name>
<dbReference type="PROSITE" id="PS50883">
    <property type="entry name" value="EAL"/>
    <property type="match status" value="1"/>
</dbReference>
<feature type="transmembrane region" description="Helical" evidence="1">
    <location>
        <begin position="95"/>
        <end position="114"/>
    </location>
</feature>
<dbReference type="CDD" id="cd01948">
    <property type="entry name" value="EAL"/>
    <property type="match status" value="1"/>
</dbReference>
<dbReference type="InterPro" id="IPR035919">
    <property type="entry name" value="EAL_sf"/>
</dbReference>
<feature type="domain" description="PAC" evidence="3">
    <location>
        <begin position="419"/>
        <end position="471"/>
    </location>
</feature>
<dbReference type="InterPro" id="IPR052155">
    <property type="entry name" value="Biofilm_reg_signaling"/>
</dbReference>
<dbReference type="SMART" id="SM00267">
    <property type="entry name" value="GGDEF"/>
    <property type="match status" value="1"/>
</dbReference>
<feature type="domain" description="EAL" evidence="4">
    <location>
        <begin position="645"/>
        <end position="901"/>
    </location>
</feature>
<dbReference type="InterPro" id="IPR000014">
    <property type="entry name" value="PAS"/>
</dbReference>
<dbReference type="SMART" id="SM00091">
    <property type="entry name" value="PAS"/>
    <property type="match status" value="2"/>
</dbReference>
<dbReference type="CDD" id="cd01949">
    <property type="entry name" value="GGDEF"/>
    <property type="match status" value="1"/>
</dbReference>
<evidence type="ECO:0000259" key="2">
    <source>
        <dbReference type="PROSITE" id="PS50112"/>
    </source>
</evidence>
<dbReference type="InterPro" id="IPR035965">
    <property type="entry name" value="PAS-like_dom_sf"/>
</dbReference>
<dbReference type="InterPro" id="IPR043128">
    <property type="entry name" value="Rev_trsase/Diguanyl_cyclase"/>
</dbReference>
<dbReference type="SUPFAM" id="SSF55073">
    <property type="entry name" value="Nucleotide cyclase"/>
    <property type="match status" value="1"/>
</dbReference>
<evidence type="ECO:0000256" key="1">
    <source>
        <dbReference type="SAM" id="Phobius"/>
    </source>
</evidence>
<dbReference type="OrthoDB" id="9814202at2"/>
<dbReference type="RefSeq" id="WP_079639237.1">
    <property type="nucleotide sequence ID" value="NZ_FUYP01000016.1"/>
</dbReference>
<dbReference type="PROSITE" id="PS50113">
    <property type="entry name" value="PAC"/>
    <property type="match status" value="2"/>
</dbReference>
<dbReference type="PROSITE" id="PS50112">
    <property type="entry name" value="PAS"/>
    <property type="match status" value="1"/>
</dbReference>
<feature type="domain" description="PAS" evidence="2">
    <location>
        <begin position="215"/>
        <end position="285"/>
    </location>
</feature>
<sequence>MPISPVADGSAPAQSDAVVREQYASLVRQIPLMYALMFLNVLFLALVTPVKGPLAISLVAPLLLVAIVASRGAAWYMRRGRTVDDDEMRGYLRWTIIRAGAFSFLFGGWGLYLFLAADPFHTPAIALFIFVGSISCCYCLQALPAAARLVLLFGAMPVTIGLFFTRDLYFTGMGLTFLLGAIVILRTIATTRSAVFESLRSRSEMAALIEALQRSEEHYRYSVELNPQIPWISDPEGRIVEVGPRWSELTGVSPKAALGWGWTEAVHPDDRPGVLSHWTEALTSEENAVADVRYRVRHSDGSFRWCRARAHPRRDEDGRIISWYGTLEDIHDQVTAELALRESEELYRLASRATNDVIWDMSHVTGRIEWGNGAEQILGYPEAARGTSLKWWKERIHPEDLAHVNATYDRIRTNRQDSWSHEYRFRAASGEYINLFSRGYVVRGEGGEAVRSIGALLDVTDARRAERELRWAANHDPLTGLPNRKLFGEVLEAALASATTAANCVGVIVIDVDGFKLLNDSLGHAAGDQLLRTVAERLQANLPPDATVARLGGDEFAVIMTGLGRDEPLVPATEAILSGVGDDLTIDEGAVEVSISAGAAIWPADGQDAEALLKSADLALYAAKSDGAGGIRAFRPDMREAAESRKSMLREARSALSDDRIIPFYQAKADLVTGEIVGFEALLRWHHHRRGLQPPGAIRAAFEDTLLATALTDRMIDHVLADMERLTEKGIMFGRIAINGSLADFRRDGFADRILTKFHKQGLPPTLLELEVTESVFVDHLASNVERALQTLAAEGVSIALDDFGTGYASLTHLQQFPVHVLKIDRSFISRLDTEESADFAIVHGVIDIARRMKIATVAEGVENERQLSRLRELGCDIGQGYLVSRAIGIERVPGWLKRWSQRPPAWSRAAEGEPVGRQGGSGQ</sequence>
<evidence type="ECO:0000313" key="6">
    <source>
        <dbReference type="EMBL" id="SKB75112.1"/>
    </source>
</evidence>
<dbReference type="CDD" id="cd00130">
    <property type="entry name" value="PAS"/>
    <property type="match status" value="1"/>
</dbReference>
<dbReference type="EMBL" id="FUYP01000016">
    <property type="protein sequence ID" value="SKB75112.1"/>
    <property type="molecule type" value="Genomic_DNA"/>
</dbReference>
<protein>
    <submittedName>
        <fullName evidence="6">PAS domain S-box-containing protein/diguanylate cyclase (GGDEF) domain-containing protein</fullName>
    </submittedName>
</protein>
<keyword evidence="1" id="KW-0812">Transmembrane</keyword>
<keyword evidence="1" id="KW-1133">Transmembrane helix</keyword>
<dbReference type="Pfam" id="PF00990">
    <property type="entry name" value="GGDEF"/>
    <property type="match status" value="1"/>
</dbReference>
<dbReference type="SMART" id="SM00086">
    <property type="entry name" value="PAC"/>
    <property type="match status" value="2"/>
</dbReference>
<dbReference type="InterPro" id="IPR013655">
    <property type="entry name" value="PAS_fold_3"/>
</dbReference>
<dbReference type="Gene3D" id="3.30.450.20">
    <property type="entry name" value="PAS domain"/>
    <property type="match status" value="2"/>
</dbReference>
<dbReference type="PROSITE" id="PS50887">
    <property type="entry name" value="GGDEF"/>
    <property type="match status" value="1"/>
</dbReference>
<accession>A0A1T5DTG0</accession>
<proteinExistence type="predicted"/>
<dbReference type="Pfam" id="PF00563">
    <property type="entry name" value="EAL"/>
    <property type="match status" value="1"/>
</dbReference>
<feature type="domain" description="PAC" evidence="3">
    <location>
        <begin position="290"/>
        <end position="342"/>
    </location>
</feature>
<dbReference type="InterPro" id="IPR001610">
    <property type="entry name" value="PAC"/>
</dbReference>
<dbReference type="SMART" id="SM00052">
    <property type="entry name" value="EAL"/>
    <property type="match status" value="1"/>
</dbReference>
<dbReference type="InterPro" id="IPR001633">
    <property type="entry name" value="EAL_dom"/>
</dbReference>
<dbReference type="PANTHER" id="PTHR44757">
    <property type="entry name" value="DIGUANYLATE CYCLASE DGCP"/>
    <property type="match status" value="1"/>
</dbReference>
<dbReference type="Pfam" id="PF08447">
    <property type="entry name" value="PAS_3"/>
    <property type="match status" value="2"/>
</dbReference>
<keyword evidence="1" id="KW-0472">Membrane</keyword>
<dbReference type="Proteomes" id="UP000190044">
    <property type="component" value="Unassembled WGS sequence"/>
</dbReference>
<dbReference type="SUPFAM" id="SSF55785">
    <property type="entry name" value="PYP-like sensor domain (PAS domain)"/>
    <property type="match status" value="2"/>
</dbReference>
<evidence type="ECO:0000313" key="7">
    <source>
        <dbReference type="Proteomes" id="UP000190044"/>
    </source>
</evidence>
<evidence type="ECO:0000259" key="5">
    <source>
        <dbReference type="PROSITE" id="PS50887"/>
    </source>
</evidence>
<dbReference type="SUPFAM" id="SSF141868">
    <property type="entry name" value="EAL domain-like"/>
    <property type="match status" value="1"/>
</dbReference>
<reference evidence="7" key="1">
    <citation type="submission" date="2017-02" db="EMBL/GenBank/DDBJ databases">
        <authorList>
            <person name="Varghese N."/>
            <person name="Submissions S."/>
        </authorList>
    </citation>
    <scope>NUCLEOTIDE SEQUENCE [LARGE SCALE GENOMIC DNA]</scope>
    <source>
        <strain evidence="7">R11H</strain>
    </source>
</reference>
<dbReference type="InterPro" id="IPR000700">
    <property type="entry name" value="PAS-assoc_C"/>
</dbReference>
<feature type="transmembrane region" description="Helical" evidence="1">
    <location>
        <begin position="170"/>
        <end position="189"/>
    </location>
</feature>
<dbReference type="NCBIfam" id="TIGR00254">
    <property type="entry name" value="GGDEF"/>
    <property type="match status" value="1"/>
</dbReference>
<dbReference type="AlphaFoldDB" id="A0A1T5DTG0"/>
<dbReference type="NCBIfam" id="TIGR00229">
    <property type="entry name" value="sensory_box"/>
    <property type="match status" value="2"/>
</dbReference>
<dbReference type="Gene3D" id="3.20.20.450">
    <property type="entry name" value="EAL domain"/>
    <property type="match status" value="1"/>
</dbReference>
<dbReference type="PANTHER" id="PTHR44757:SF2">
    <property type="entry name" value="BIOFILM ARCHITECTURE MAINTENANCE PROTEIN MBAA"/>
    <property type="match status" value="1"/>
</dbReference>
<feature type="domain" description="GGDEF" evidence="5">
    <location>
        <begin position="503"/>
        <end position="636"/>
    </location>
</feature>
<dbReference type="FunFam" id="3.30.450.20:FF:000099">
    <property type="entry name" value="Sensory box sensor histidine kinase"/>
    <property type="match status" value="1"/>
</dbReference>
<keyword evidence="7" id="KW-1185">Reference proteome</keyword>
<dbReference type="Gene3D" id="3.30.70.270">
    <property type="match status" value="1"/>
</dbReference>
<feature type="transmembrane region" description="Helical" evidence="1">
    <location>
        <begin position="120"/>
        <end position="140"/>
    </location>
</feature>
<evidence type="ECO:0000259" key="4">
    <source>
        <dbReference type="PROSITE" id="PS50883"/>
    </source>
</evidence>
<gene>
    <name evidence="6" type="ORF">SAMN06295937_101652</name>
</gene>
<dbReference type="InterPro" id="IPR000160">
    <property type="entry name" value="GGDEF_dom"/>
</dbReference>
<dbReference type="InterPro" id="IPR029787">
    <property type="entry name" value="Nucleotide_cyclase"/>
</dbReference>
<feature type="transmembrane region" description="Helical" evidence="1">
    <location>
        <begin position="30"/>
        <end position="48"/>
    </location>
</feature>
<evidence type="ECO:0000259" key="3">
    <source>
        <dbReference type="PROSITE" id="PS50113"/>
    </source>
</evidence>
<organism evidence="6 7">
    <name type="scientific">Sphingopyxis flava</name>
    <dbReference type="NCBI Taxonomy" id="1507287"/>
    <lineage>
        <taxon>Bacteria</taxon>
        <taxon>Pseudomonadati</taxon>
        <taxon>Pseudomonadota</taxon>
        <taxon>Alphaproteobacteria</taxon>
        <taxon>Sphingomonadales</taxon>
        <taxon>Sphingomonadaceae</taxon>
        <taxon>Sphingopyxis</taxon>
    </lineage>
</organism>
<feature type="transmembrane region" description="Helical" evidence="1">
    <location>
        <begin position="54"/>
        <end position="74"/>
    </location>
</feature>